<sequence length="426" mass="48905">MKRLSAVILVLSVFSKSIDGEKFDLIFKWKQLEHNAIHSESGDITFTGPVKTFSPIIDESFVSYNNIPMGATHHNGRVFIAVPRRRPGIPATLNVIDIKKQGDNKSPTLTAYPEYRINQLHSDYHADLKRLVSVYRTTVDQCQRLWFVDTGMIEYPNNTVQIQRPQLWIIDLARDRKVRTFEIPESIVQQGVGMASLVVDAEATDCEKSYAYIPDLVQGAIYVYNFEANRMWAFRHSSFRHDPERAAFNVAGQRFNWDDGIFSITIGNRDPATRSKPVYYHPMVSTAEFITFTEVLQNEALATSGGYENLFQRIGERGINAQSTMHHFDGESQVLFYAEVNRNSIGCWNTRSNFSAENHDIIHHDNERMIYPTDLSADVTGAIWVLSNNLPTWIYSRLDVNRYNFYLWRQTPRKAIEGTKCQVADE</sequence>
<feature type="chain" id="PRO_5036456566" evidence="5">
    <location>
        <begin position="21"/>
        <end position="426"/>
    </location>
</feature>
<evidence type="ECO:0000256" key="2">
    <source>
        <dbReference type="ARBA" id="ARBA00009127"/>
    </source>
</evidence>
<gene>
    <name evidence="6" type="ORF">AaeL_AAEL000024</name>
</gene>
<dbReference type="OrthoDB" id="7776143at2759"/>
<comment type="subcellular location">
    <subcellularLocation>
        <location evidence="1">Secreted</location>
    </subcellularLocation>
</comment>
<dbReference type="InterPro" id="IPR017996">
    <property type="entry name" value="MRJP/yellow-related"/>
</dbReference>
<name>A0A1S4EUR1_AEDAE</name>
<dbReference type="Gene3D" id="2.120.10.30">
    <property type="entry name" value="TolB, C-terminal domain"/>
    <property type="match status" value="1"/>
</dbReference>
<evidence type="ECO:0000256" key="1">
    <source>
        <dbReference type="ARBA" id="ARBA00004613"/>
    </source>
</evidence>
<keyword evidence="3" id="KW-0964">Secreted</keyword>
<feature type="signal peptide" evidence="5">
    <location>
        <begin position="1"/>
        <end position="20"/>
    </location>
</feature>
<evidence type="ECO:0000256" key="3">
    <source>
        <dbReference type="ARBA" id="ARBA00022525"/>
    </source>
</evidence>
<dbReference type="InterPro" id="IPR011042">
    <property type="entry name" value="6-blade_b-propeller_TolB-like"/>
</dbReference>
<dbReference type="EMBL" id="CH477186">
    <property type="protein sequence ID" value="EAT48899.1"/>
    <property type="molecule type" value="Genomic_DNA"/>
</dbReference>
<dbReference type="GO" id="GO:0005576">
    <property type="term" value="C:extracellular region"/>
    <property type="evidence" value="ECO:0007669"/>
    <property type="project" value="UniProtKB-SubCell"/>
</dbReference>
<proteinExistence type="inferred from homology"/>
<dbReference type="Pfam" id="PF03022">
    <property type="entry name" value="MRJP"/>
    <property type="match status" value="1"/>
</dbReference>
<organism evidence="6 7">
    <name type="scientific">Aedes aegypti</name>
    <name type="common">Yellowfever mosquito</name>
    <name type="synonym">Culex aegypti</name>
    <dbReference type="NCBI Taxonomy" id="7159"/>
    <lineage>
        <taxon>Eukaryota</taxon>
        <taxon>Metazoa</taxon>
        <taxon>Ecdysozoa</taxon>
        <taxon>Arthropoda</taxon>
        <taxon>Hexapoda</taxon>
        <taxon>Insecta</taxon>
        <taxon>Pterygota</taxon>
        <taxon>Neoptera</taxon>
        <taxon>Endopterygota</taxon>
        <taxon>Diptera</taxon>
        <taxon>Nematocera</taxon>
        <taxon>Culicoidea</taxon>
        <taxon>Culicidae</taxon>
        <taxon>Culicinae</taxon>
        <taxon>Aedini</taxon>
        <taxon>Aedes</taxon>
        <taxon>Stegomyia</taxon>
    </lineage>
</organism>
<evidence type="ECO:0000256" key="4">
    <source>
        <dbReference type="ARBA" id="ARBA00022729"/>
    </source>
</evidence>
<dbReference type="PANTHER" id="PTHR10009:SF10">
    <property type="entry name" value="L-DOPACHROME TAUTOMERASE YELLOW-F-RELATED"/>
    <property type="match status" value="1"/>
</dbReference>
<reference evidence="6" key="1">
    <citation type="submission" date="2005-10" db="EMBL/GenBank/DDBJ databases">
        <authorList>
            <person name="Loftus B.J."/>
            <person name="Nene V.M."/>
            <person name="Hannick L.I."/>
            <person name="Bidwell S."/>
            <person name="Haas B."/>
            <person name="Amedeo P."/>
            <person name="Orvis J."/>
            <person name="Wortman J.R."/>
            <person name="White O.R."/>
            <person name="Salzberg S."/>
            <person name="Shumway M."/>
            <person name="Koo H."/>
            <person name="Zhao Y."/>
            <person name="Holmes M."/>
            <person name="Miller J."/>
            <person name="Schatz M."/>
            <person name="Pop M."/>
            <person name="Pai G."/>
            <person name="Utterback T."/>
            <person name="Rogers Y.-H."/>
            <person name="Kravitz S."/>
            <person name="Fraser C.M."/>
        </authorList>
    </citation>
    <scope>NUCLEOTIDE SEQUENCE</scope>
    <source>
        <strain evidence="6">Liverpool</strain>
    </source>
</reference>
<evidence type="ECO:0000313" key="6">
    <source>
        <dbReference type="EMBL" id="EAT48899.1"/>
    </source>
</evidence>
<protein>
    <submittedName>
        <fullName evidence="6">AAEL000024-PA</fullName>
    </submittedName>
</protein>
<dbReference type="PANTHER" id="PTHR10009">
    <property type="entry name" value="PROTEIN YELLOW-RELATED"/>
    <property type="match status" value="1"/>
</dbReference>
<reference evidence="6" key="2">
    <citation type="journal article" date="2007" name="Science">
        <title>Genome sequence of Aedes aegypti, a major arbovirus vector.</title>
        <authorList>
            <person name="Nene V."/>
            <person name="Wortman J.R."/>
            <person name="Lawson D."/>
            <person name="Haas B."/>
            <person name="Kodira C."/>
            <person name="Tu Z.J."/>
            <person name="Loftus B."/>
            <person name="Xi Z."/>
            <person name="Megy K."/>
            <person name="Grabherr M."/>
            <person name="Ren Q."/>
            <person name="Zdobnov E.M."/>
            <person name="Lobo N.F."/>
            <person name="Campbell K.S."/>
            <person name="Brown S.E."/>
            <person name="Bonaldo M.F."/>
            <person name="Zhu J."/>
            <person name="Sinkins S.P."/>
            <person name="Hogenkamp D.G."/>
            <person name="Amedeo P."/>
            <person name="Arensburger P."/>
            <person name="Atkinson P.W."/>
            <person name="Bidwell S."/>
            <person name="Biedler J."/>
            <person name="Birney E."/>
            <person name="Bruggner R.V."/>
            <person name="Costas J."/>
            <person name="Coy M.R."/>
            <person name="Crabtree J."/>
            <person name="Crawford M."/>
            <person name="Debruyn B."/>
            <person name="Decaprio D."/>
            <person name="Eiglmeier K."/>
            <person name="Eisenstadt E."/>
            <person name="El-Dorry H."/>
            <person name="Gelbart W.M."/>
            <person name="Gomes S.L."/>
            <person name="Hammond M."/>
            <person name="Hannick L.I."/>
            <person name="Hogan J.R."/>
            <person name="Holmes M.H."/>
            <person name="Jaffe D."/>
            <person name="Johnston J.S."/>
            <person name="Kennedy R.C."/>
            <person name="Koo H."/>
            <person name="Kravitz S."/>
            <person name="Kriventseva E.V."/>
            <person name="Kulp D."/>
            <person name="Labutti K."/>
            <person name="Lee E."/>
            <person name="Li S."/>
            <person name="Lovin D.D."/>
            <person name="Mao C."/>
            <person name="Mauceli E."/>
            <person name="Menck C.F."/>
            <person name="Miller J.R."/>
            <person name="Montgomery P."/>
            <person name="Mori A."/>
            <person name="Nascimento A.L."/>
            <person name="Naveira H.F."/>
            <person name="Nusbaum C."/>
            <person name="O'leary S."/>
            <person name="Orvis J."/>
            <person name="Pertea M."/>
            <person name="Quesneville H."/>
            <person name="Reidenbach K.R."/>
            <person name="Rogers Y.H."/>
            <person name="Roth C.W."/>
            <person name="Schneider J.R."/>
            <person name="Schatz M."/>
            <person name="Shumway M."/>
            <person name="Stanke M."/>
            <person name="Stinson E.O."/>
            <person name="Tubio J.M."/>
            <person name="Vanzee J.P."/>
            <person name="Verjovski-Almeida S."/>
            <person name="Werner D."/>
            <person name="White O."/>
            <person name="Wyder S."/>
            <person name="Zeng Q."/>
            <person name="Zhao Q."/>
            <person name="Zhao Y."/>
            <person name="Hill C.A."/>
            <person name="Raikhel A.S."/>
            <person name="Soares M.B."/>
            <person name="Knudson D.L."/>
            <person name="Lee N.H."/>
            <person name="Galagan J."/>
            <person name="Salzberg S.L."/>
            <person name="Paulsen I.T."/>
            <person name="Dimopoulos G."/>
            <person name="Collins F.H."/>
            <person name="Birren B."/>
            <person name="Fraser-Liggett C.M."/>
            <person name="Severson D.W."/>
        </authorList>
    </citation>
    <scope>NUCLEOTIDE SEQUENCE [LARGE SCALE GENOMIC DNA]</scope>
    <source>
        <strain evidence="6">Liverpool</strain>
    </source>
</reference>
<dbReference type="HOGENOM" id="CLU_031076_2_0_1"/>
<evidence type="ECO:0000313" key="7">
    <source>
        <dbReference type="Proteomes" id="UP000682892"/>
    </source>
</evidence>
<dbReference type="Proteomes" id="UP000682892">
    <property type="component" value="Chromosome 1"/>
</dbReference>
<dbReference type="KEGG" id="aag:5563570"/>
<accession>A0A1S4EUR1</accession>
<dbReference type="OMA" id="ANRMWAF"/>
<reference evidence="6" key="3">
    <citation type="submission" date="2012-09" db="EMBL/GenBank/DDBJ databases">
        <authorList>
            <consortium name="VectorBase"/>
        </authorList>
    </citation>
    <scope>NUCLEOTIDE SEQUENCE</scope>
    <source>
        <strain evidence="6">Liverpool</strain>
    </source>
</reference>
<dbReference type="AlphaFoldDB" id="A0A1S4EUR1"/>
<keyword evidence="4 5" id="KW-0732">Signal</keyword>
<comment type="similarity">
    <text evidence="2">Belongs to the major royal jelly protein family.</text>
</comment>
<dbReference type="SMR" id="A0A1S4EUR1"/>
<dbReference type="SUPFAM" id="SSF63829">
    <property type="entry name" value="Calcium-dependent phosphotriesterase"/>
    <property type="match status" value="1"/>
</dbReference>
<evidence type="ECO:0000256" key="5">
    <source>
        <dbReference type="SAM" id="SignalP"/>
    </source>
</evidence>